<reference evidence="2" key="1">
    <citation type="submission" date="2018-06" db="EMBL/GenBank/DDBJ databases">
        <authorList>
            <person name="Zhirakovskaya E."/>
        </authorList>
    </citation>
    <scope>NUCLEOTIDE SEQUENCE</scope>
</reference>
<gene>
    <name evidence="2" type="ORF">MNBD_NITROSPINAE03-1977</name>
</gene>
<dbReference type="Gene3D" id="3.30.420.40">
    <property type="match status" value="2"/>
</dbReference>
<dbReference type="Gene3D" id="3.30.1490.300">
    <property type="match status" value="1"/>
</dbReference>
<dbReference type="PANTHER" id="PTHR32432">
    <property type="entry name" value="CELL DIVISION PROTEIN FTSA-RELATED"/>
    <property type="match status" value="1"/>
</dbReference>
<dbReference type="SMART" id="SM00842">
    <property type="entry name" value="FtsA"/>
    <property type="match status" value="1"/>
</dbReference>
<dbReference type="SUPFAM" id="SSF53067">
    <property type="entry name" value="Actin-like ATPase domain"/>
    <property type="match status" value="2"/>
</dbReference>
<dbReference type="InterPro" id="IPR043129">
    <property type="entry name" value="ATPase_NBD"/>
</dbReference>
<dbReference type="InterPro" id="IPR005883">
    <property type="entry name" value="PilM"/>
</dbReference>
<dbReference type="CDD" id="cd24049">
    <property type="entry name" value="ASKHA_NBD_PilM"/>
    <property type="match status" value="1"/>
</dbReference>
<name>A0A3B1C1S8_9ZZZZ</name>
<sequence length="364" mass="39721">MFGFGEEEFVGLDIGSTGVKVALLKKGKRGYELVNFGMVPLPPDTIVDGEVENPTAISEAIKNLLKSEKLTSHKRCVFSVSGQSVIIKKITVPLMSEDDLAESIQQEAEQYIPFDIDEVNVDFQIVSAEGEIPKKGAKPEGGEEDRQMDVLLVAVKKGIIQEQNEILTQAGLKPTVVDLDVFALENGYELSYGLDADDTFALVNIGASNTNVNIIENGITAYTRDMPVGGNTITETIQKNMNVGFRDADAIKLGHMDESITKADAIPHIKQGVAHICEELKSTIETFQKTSDSQVRRIHLCGGTAMLEGIESLVSAEVGLECDKIDPFKSLKVNKRHFDLEYIESIAPQAVIAVGLAIRRLDDK</sequence>
<dbReference type="Pfam" id="PF11104">
    <property type="entry name" value="PilM_2"/>
    <property type="match status" value="1"/>
</dbReference>
<dbReference type="InterPro" id="IPR003494">
    <property type="entry name" value="SHS2_FtsA"/>
</dbReference>
<dbReference type="GO" id="GO:0051301">
    <property type="term" value="P:cell division"/>
    <property type="evidence" value="ECO:0007669"/>
    <property type="project" value="InterPro"/>
</dbReference>
<evidence type="ECO:0000259" key="1">
    <source>
        <dbReference type="SMART" id="SM00842"/>
    </source>
</evidence>
<feature type="domain" description="SHS2" evidence="1">
    <location>
        <begin position="9"/>
        <end position="188"/>
    </location>
</feature>
<dbReference type="InterPro" id="IPR050696">
    <property type="entry name" value="FtsA/MreB"/>
</dbReference>
<dbReference type="EMBL" id="UOGB01000297">
    <property type="protein sequence ID" value="VAX24466.1"/>
    <property type="molecule type" value="Genomic_DNA"/>
</dbReference>
<proteinExistence type="predicted"/>
<protein>
    <submittedName>
        <fullName evidence="2">Type IV pilus biogenesis protein PilM</fullName>
    </submittedName>
</protein>
<dbReference type="PIRSF" id="PIRSF019169">
    <property type="entry name" value="PilM"/>
    <property type="match status" value="1"/>
</dbReference>
<organism evidence="2">
    <name type="scientific">hydrothermal vent metagenome</name>
    <dbReference type="NCBI Taxonomy" id="652676"/>
    <lineage>
        <taxon>unclassified sequences</taxon>
        <taxon>metagenomes</taxon>
        <taxon>ecological metagenomes</taxon>
    </lineage>
</organism>
<dbReference type="AlphaFoldDB" id="A0A3B1C1S8"/>
<dbReference type="NCBIfam" id="TIGR01175">
    <property type="entry name" value="pilM"/>
    <property type="match status" value="1"/>
</dbReference>
<dbReference type="PANTHER" id="PTHR32432:SF3">
    <property type="entry name" value="ETHANOLAMINE UTILIZATION PROTEIN EUTJ"/>
    <property type="match status" value="1"/>
</dbReference>
<accession>A0A3B1C1S8</accession>
<evidence type="ECO:0000313" key="2">
    <source>
        <dbReference type="EMBL" id="VAX24466.1"/>
    </source>
</evidence>